<dbReference type="Pfam" id="PF00560">
    <property type="entry name" value="LRR_1"/>
    <property type="match status" value="2"/>
</dbReference>
<dbReference type="InterPro" id="IPR001611">
    <property type="entry name" value="Leu-rich_rpt"/>
</dbReference>
<dbReference type="InterPro" id="IPR051824">
    <property type="entry name" value="LRR_Rcpt-Like_S/T_Kinase"/>
</dbReference>
<dbReference type="PANTHER" id="PTHR48006:SF66">
    <property type="entry name" value="PROTEIN KINASE DOMAIN-CONTAINING PROTEIN"/>
    <property type="match status" value="1"/>
</dbReference>
<dbReference type="RefSeq" id="XP_016651328.1">
    <property type="nucleotide sequence ID" value="XM_016795842.1"/>
</dbReference>
<reference evidence="2" key="1">
    <citation type="journal article" date="2012" name="Nat. Commun.">
        <title>The genome of Prunus mume.</title>
        <authorList>
            <person name="Zhang Q."/>
            <person name="Chen W."/>
            <person name="Sun L."/>
            <person name="Zhao F."/>
            <person name="Huang B."/>
            <person name="Yang W."/>
            <person name="Tao Y."/>
            <person name="Wang J."/>
            <person name="Yuan Z."/>
            <person name="Fan G."/>
            <person name="Xing Z."/>
            <person name="Han C."/>
            <person name="Pan H."/>
            <person name="Zhong X."/>
            <person name="Shi W."/>
            <person name="Liang X."/>
            <person name="Du D."/>
            <person name="Sun F."/>
            <person name="Xu Z."/>
            <person name="Hao R."/>
            <person name="Lv T."/>
            <person name="Lv Y."/>
            <person name="Zheng Z."/>
            <person name="Sun M."/>
            <person name="Luo L."/>
            <person name="Cai M."/>
            <person name="Gao Y."/>
            <person name="Wang J."/>
            <person name="Yin Y."/>
            <person name="Xu X."/>
            <person name="Cheng T."/>
            <person name="Wang J."/>
        </authorList>
    </citation>
    <scope>NUCLEOTIDE SEQUENCE [LARGE SCALE GENOMIC DNA]</scope>
</reference>
<organism evidence="2 3">
    <name type="scientific">Prunus mume</name>
    <name type="common">Japanese apricot</name>
    <name type="synonym">Armeniaca mume</name>
    <dbReference type="NCBI Taxonomy" id="102107"/>
    <lineage>
        <taxon>Eukaryota</taxon>
        <taxon>Viridiplantae</taxon>
        <taxon>Streptophyta</taxon>
        <taxon>Embryophyta</taxon>
        <taxon>Tracheophyta</taxon>
        <taxon>Spermatophyta</taxon>
        <taxon>Magnoliopsida</taxon>
        <taxon>eudicotyledons</taxon>
        <taxon>Gunneridae</taxon>
        <taxon>Pentapetalae</taxon>
        <taxon>rosids</taxon>
        <taxon>fabids</taxon>
        <taxon>Rosales</taxon>
        <taxon>Rosaceae</taxon>
        <taxon>Amygdaloideae</taxon>
        <taxon>Amygdaleae</taxon>
        <taxon>Prunus</taxon>
    </lineage>
</organism>
<dbReference type="GeneID" id="103337513"/>
<name>A0ABM1LVA1_PRUMU</name>
<dbReference type="InterPro" id="IPR032675">
    <property type="entry name" value="LRR_dom_sf"/>
</dbReference>
<sequence>MTKLKTLWIGSNNFTGKIPNYFLSWKELEMLEMQGSGLEGPIPPSLSALTKMSYLAISDLSGESSDFPNLSNMKDMQTLMLRSCNIRTIPEYISNMTCLKLL</sequence>
<proteinExistence type="predicted"/>
<evidence type="ECO:0000313" key="2">
    <source>
        <dbReference type="Proteomes" id="UP000694861"/>
    </source>
</evidence>
<evidence type="ECO:0000256" key="1">
    <source>
        <dbReference type="ARBA" id="ARBA00004479"/>
    </source>
</evidence>
<dbReference type="SUPFAM" id="SSF52058">
    <property type="entry name" value="L domain-like"/>
    <property type="match status" value="1"/>
</dbReference>
<dbReference type="Proteomes" id="UP000694861">
    <property type="component" value="Linkage group LG7"/>
</dbReference>
<dbReference type="PANTHER" id="PTHR48006">
    <property type="entry name" value="LEUCINE-RICH REPEAT-CONTAINING PROTEIN DDB_G0281931-RELATED"/>
    <property type="match status" value="1"/>
</dbReference>
<comment type="subcellular location">
    <subcellularLocation>
        <location evidence="1">Membrane</location>
        <topology evidence="1">Single-pass type I membrane protein</topology>
    </subcellularLocation>
</comment>
<gene>
    <name evidence="3" type="primary">LOC103337513</name>
</gene>
<dbReference type="Gene3D" id="3.80.10.10">
    <property type="entry name" value="Ribonuclease Inhibitor"/>
    <property type="match status" value="1"/>
</dbReference>
<reference evidence="3" key="2">
    <citation type="submission" date="2025-08" db="UniProtKB">
        <authorList>
            <consortium name="RefSeq"/>
        </authorList>
    </citation>
    <scope>IDENTIFICATION</scope>
</reference>
<evidence type="ECO:0000313" key="3">
    <source>
        <dbReference type="RefSeq" id="XP_016651328.1"/>
    </source>
</evidence>
<accession>A0ABM1LVA1</accession>
<keyword evidence="2" id="KW-1185">Reference proteome</keyword>
<protein>
    <submittedName>
        <fullName evidence="3">Probable LRR receptor-like serine/threonine-protein kinase At1g07650</fullName>
    </submittedName>
</protein>